<accession>A0A6P5X608</accession>
<keyword evidence="4" id="KW-1185">Reference proteome</keyword>
<dbReference type="OrthoDB" id="1939220at2759"/>
<dbReference type="PANTHER" id="PTHR35725:SF3">
    <property type="entry name" value="CLASSICAL ARABINOGALACTAN PROTEIN 25"/>
    <property type="match status" value="1"/>
</dbReference>
<dbReference type="AlphaFoldDB" id="A0A6P5X608"/>
<keyword evidence="2" id="KW-1133">Transmembrane helix</keyword>
<feature type="transmembrane region" description="Helical" evidence="2">
    <location>
        <begin position="119"/>
        <end position="139"/>
    </location>
</feature>
<feature type="compositionally biased region" description="Low complexity" evidence="1">
    <location>
        <begin position="69"/>
        <end position="78"/>
    </location>
</feature>
<dbReference type="KEGG" id="dzi:111280187"/>
<gene>
    <name evidence="5" type="primary">LOC111280187</name>
</gene>
<keyword evidence="2" id="KW-0472">Membrane</keyword>
<protein>
    <submittedName>
        <fullName evidence="5">Classical arabinogalactan protein 25-like</fullName>
    </submittedName>
</protein>
<dbReference type="InterPro" id="IPR039346">
    <property type="entry name" value="AGP25/26"/>
</dbReference>
<dbReference type="Proteomes" id="UP000515121">
    <property type="component" value="Unplaced"/>
</dbReference>
<evidence type="ECO:0000313" key="4">
    <source>
        <dbReference type="Proteomes" id="UP000515121"/>
    </source>
</evidence>
<dbReference type="RefSeq" id="XP_022723112.1">
    <property type="nucleotide sequence ID" value="XM_022867377.1"/>
</dbReference>
<dbReference type="GeneID" id="111280187"/>
<sequence>MASYWFLLLLLIMSFMASPLPSLTSSQISSDTPTISASPVSMSNPPLSPFQELSPDIVPLLPSPGEVVPTTGSSMPTIPSTPSPPNPDDLMAAGPGSAFSPFGSLSASSTSPRISVRSFHLAAFSVVAAYCLMQLVRVLSLRT</sequence>
<name>A0A6P5X608_DURZI</name>
<evidence type="ECO:0000256" key="2">
    <source>
        <dbReference type="SAM" id="Phobius"/>
    </source>
</evidence>
<reference evidence="5" key="1">
    <citation type="submission" date="2025-08" db="UniProtKB">
        <authorList>
            <consortium name="RefSeq"/>
        </authorList>
    </citation>
    <scope>IDENTIFICATION</scope>
    <source>
        <tissue evidence="5">Fruit stalk</tissue>
    </source>
</reference>
<feature type="chain" id="PRO_5028372766" evidence="3">
    <location>
        <begin position="18"/>
        <end position="143"/>
    </location>
</feature>
<keyword evidence="3" id="KW-0732">Signal</keyword>
<dbReference type="PANTHER" id="PTHR35725">
    <property type="entry name" value="CLASSICAL ARABINOGALACTAN PROTEIN 26"/>
    <property type="match status" value="1"/>
</dbReference>
<feature type="compositionally biased region" description="Polar residues" evidence="1">
    <location>
        <begin position="27"/>
        <end position="45"/>
    </location>
</feature>
<evidence type="ECO:0000256" key="3">
    <source>
        <dbReference type="SAM" id="SignalP"/>
    </source>
</evidence>
<evidence type="ECO:0000313" key="5">
    <source>
        <dbReference type="RefSeq" id="XP_022723112.1"/>
    </source>
</evidence>
<evidence type="ECO:0000256" key="1">
    <source>
        <dbReference type="SAM" id="MobiDB-lite"/>
    </source>
</evidence>
<organism evidence="4 5">
    <name type="scientific">Durio zibethinus</name>
    <name type="common">Durian</name>
    <dbReference type="NCBI Taxonomy" id="66656"/>
    <lineage>
        <taxon>Eukaryota</taxon>
        <taxon>Viridiplantae</taxon>
        <taxon>Streptophyta</taxon>
        <taxon>Embryophyta</taxon>
        <taxon>Tracheophyta</taxon>
        <taxon>Spermatophyta</taxon>
        <taxon>Magnoliopsida</taxon>
        <taxon>eudicotyledons</taxon>
        <taxon>Gunneridae</taxon>
        <taxon>Pentapetalae</taxon>
        <taxon>rosids</taxon>
        <taxon>malvids</taxon>
        <taxon>Malvales</taxon>
        <taxon>Malvaceae</taxon>
        <taxon>Helicteroideae</taxon>
        <taxon>Durio</taxon>
    </lineage>
</organism>
<feature type="region of interest" description="Disordered" evidence="1">
    <location>
        <begin position="27"/>
        <end position="95"/>
    </location>
</feature>
<keyword evidence="2" id="KW-0812">Transmembrane</keyword>
<feature type="signal peptide" evidence="3">
    <location>
        <begin position="1"/>
        <end position="17"/>
    </location>
</feature>
<proteinExistence type="predicted"/>